<keyword evidence="1" id="KW-0808">Transferase</keyword>
<dbReference type="GO" id="GO:0004315">
    <property type="term" value="F:3-oxoacyl-[acyl-carrier-protein] synthase activity"/>
    <property type="evidence" value="ECO:0007669"/>
    <property type="project" value="TreeGrafter"/>
</dbReference>
<dbReference type="STRING" id="1193682.BJP25_24175"/>
<proteinExistence type="predicted"/>
<dbReference type="SUPFAM" id="SSF53901">
    <property type="entry name" value="Thiolase-like"/>
    <property type="match status" value="2"/>
</dbReference>
<sequence length="355" mass="35793">MSTAVAAPELVVTAWSALSPYGVGAEAFGAGVLAGRSALADPAGAAGPYPRAGMVPGFTPKDHLGRRGTRAMDRLTGLAVSAVGLLVTEGGPGLTDDLERVGLVLGTGSGSAQSIMDFTTESLVGDRPYLVDPAQFPNTVMNKAAGQSAIWHGLRGPNTTITGDWLTGLLALSYASRLLRNRRCDRVLVGAVEECTPQRGWLEWHAGGDGEARPALGEGGAAFLLEPAGDTGGRTPLAVLRSTRFRAAGDDLAGALAVCVDSALADAGVGADQVRVAAPLLAVDGAERAALRAALGDPGPRVLDTRALIGDTTAAAAGFQVAAVLAALAEDGGTGLVTSVGRDRMVGAAVLEAVR</sequence>
<comment type="caution">
    <text evidence="3">The sequence shown here is derived from an EMBL/GenBank/DDBJ whole genome shotgun (WGS) entry which is preliminary data.</text>
</comment>
<dbReference type="InterPro" id="IPR016039">
    <property type="entry name" value="Thiolase-like"/>
</dbReference>
<dbReference type="EMBL" id="MKQR01000018">
    <property type="protein sequence ID" value="OLR91928.1"/>
    <property type="molecule type" value="Genomic_DNA"/>
</dbReference>
<protein>
    <recommendedName>
        <fullName evidence="2">Beta-ketoacyl synthase-like N-terminal domain-containing protein</fullName>
    </recommendedName>
</protein>
<evidence type="ECO:0000313" key="3">
    <source>
        <dbReference type="EMBL" id="OLR91928.1"/>
    </source>
</evidence>
<keyword evidence="4" id="KW-1185">Reference proteome</keyword>
<dbReference type="PANTHER" id="PTHR11712">
    <property type="entry name" value="POLYKETIDE SYNTHASE-RELATED"/>
    <property type="match status" value="1"/>
</dbReference>
<dbReference type="PANTHER" id="PTHR11712:SF336">
    <property type="entry name" value="3-OXOACYL-[ACYL-CARRIER-PROTEIN] SYNTHASE, MITOCHONDRIAL"/>
    <property type="match status" value="1"/>
</dbReference>
<dbReference type="InterPro" id="IPR000794">
    <property type="entry name" value="Beta-ketoacyl_synthase"/>
</dbReference>
<dbReference type="GO" id="GO:0006633">
    <property type="term" value="P:fatty acid biosynthetic process"/>
    <property type="evidence" value="ECO:0007669"/>
    <property type="project" value="TreeGrafter"/>
</dbReference>
<dbReference type="InterPro" id="IPR014030">
    <property type="entry name" value="Ketoacyl_synth_N"/>
</dbReference>
<name>A0A1Q9LIR8_9PSEU</name>
<dbReference type="Pfam" id="PF00109">
    <property type="entry name" value="ketoacyl-synt"/>
    <property type="match status" value="1"/>
</dbReference>
<accession>A0A1Q9LIR8</accession>
<dbReference type="AlphaFoldDB" id="A0A1Q9LIR8"/>
<dbReference type="RefSeq" id="WP_075976334.1">
    <property type="nucleotide sequence ID" value="NZ_MKQR01000018.1"/>
</dbReference>
<evidence type="ECO:0000313" key="4">
    <source>
        <dbReference type="Proteomes" id="UP000186040"/>
    </source>
</evidence>
<evidence type="ECO:0000256" key="1">
    <source>
        <dbReference type="ARBA" id="ARBA00022679"/>
    </source>
</evidence>
<reference evidence="3 4" key="1">
    <citation type="submission" date="2016-10" db="EMBL/GenBank/DDBJ databases">
        <title>The Draft Genome Sequence of Actinokineospora bangkokensis 44EHWT reveals the biosynthetic pathway of antifungal compounds Thailandins with unusual extender unit butylmalonyl-CoA.</title>
        <authorList>
            <person name="Greule A."/>
            <person name="Intra B."/>
            <person name="Flemming S."/>
            <person name="Rommel M.G."/>
            <person name="Panbangred W."/>
            <person name="Bechthold A."/>
        </authorList>
    </citation>
    <scope>NUCLEOTIDE SEQUENCE [LARGE SCALE GENOMIC DNA]</scope>
    <source>
        <strain evidence="3 4">44EHW</strain>
    </source>
</reference>
<evidence type="ECO:0000259" key="2">
    <source>
        <dbReference type="Pfam" id="PF00109"/>
    </source>
</evidence>
<dbReference type="OrthoDB" id="7061549at2"/>
<organism evidence="3 4">
    <name type="scientific">Actinokineospora bangkokensis</name>
    <dbReference type="NCBI Taxonomy" id="1193682"/>
    <lineage>
        <taxon>Bacteria</taxon>
        <taxon>Bacillati</taxon>
        <taxon>Actinomycetota</taxon>
        <taxon>Actinomycetes</taxon>
        <taxon>Pseudonocardiales</taxon>
        <taxon>Pseudonocardiaceae</taxon>
        <taxon>Actinokineospora</taxon>
    </lineage>
</organism>
<dbReference type="Gene3D" id="3.40.47.10">
    <property type="match status" value="1"/>
</dbReference>
<gene>
    <name evidence="3" type="ORF">BJP25_24175</name>
</gene>
<dbReference type="Proteomes" id="UP000186040">
    <property type="component" value="Unassembled WGS sequence"/>
</dbReference>
<feature type="domain" description="Beta-ketoacyl synthase-like N-terminal" evidence="2">
    <location>
        <begin position="10"/>
        <end position="207"/>
    </location>
</feature>